<dbReference type="EMBL" id="BJON01000016">
    <property type="protein sequence ID" value="GED70554.1"/>
    <property type="molecule type" value="Genomic_DNA"/>
</dbReference>
<dbReference type="STRING" id="54915.ADS79_11050"/>
<gene>
    <name evidence="2" type="ORF">ADS79_11050</name>
    <name evidence="1" type="ORF">BRE01_42560</name>
</gene>
<dbReference type="EMBL" id="LGIQ01000007">
    <property type="protein sequence ID" value="KNB72405.1"/>
    <property type="molecule type" value="Genomic_DNA"/>
</dbReference>
<name>A0A0K9YVY8_9BACL</name>
<evidence type="ECO:0000313" key="3">
    <source>
        <dbReference type="Proteomes" id="UP000036834"/>
    </source>
</evidence>
<comment type="caution">
    <text evidence="2">The sequence shown here is derived from an EMBL/GenBank/DDBJ whole genome shotgun (WGS) entry which is preliminary data.</text>
</comment>
<dbReference type="RefSeq" id="WP_049738458.1">
    <property type="nucleotide sequence ID" value="NZ_BJON01000016.1"/>
</dbReference>
<protein>
    <recommendedName>
        <fullName evidence="5">DUF1885 domain-containing protein</fullName>
    </recommendedName>
</protein>
<reference evidence="2" key="2">
    <citation type="submission" date="2015-07" db="EMBL/GenBank/DDBJ databases">
        <title>MeaNS - Measles Nucleotide Surveillance Program.</title>
        <authorList>
            <person name="Tran T."/>
            <person name="Druce J."/>
        </authorList>
    </citation>
    <scope>NUCLEOTIDE SEQUENCE</scope>
    <source>
        <strain evidence="2">DSM 9887</strain>
    </source>
</reference>
<reference evidence="1 4" key="3">
    <citation type="submission" date="2019-06" db="EMBL/GenBank/DDBJ databases">
        <title>Whole genome shotgun sequence of Brevibacillus reuszeri NBRC 15719.</title>
        <authorList>
            <person name="Hosoyama A."/>
            <person name="Uohara A."/>
            <person name="Ohji S."/>
            <person name="Ichikawa N."/>
        </authorList>
    </citation>
    <scope>NUCLEOTIDE SEQUENCE [LARGE SCALE GENOMIC DNA]</scope>
    <source>
        <strain evidence="1 4">NBRC 15719</strain>
    </source>
</reference>
<proteinExistence type="predicted"/>
<dbReference type="InterPro" id="IPR015062">
    <property type="entry name" value="DUF1885"/>
</dbReference>
<keyword evidence="4" id="KW-1185">Reference proteome</keyword>
<sequence length="142" mass="16341">MKLQSAYIYFVEGSTATHASIDDVKAKFTRYVEMTSKTGQQLGWTYADAAFPYTVEERPEGKDSWFLLKGKDPDMYKAIIVGVGLTEENGKEKHYVQISLPESATHGDKNKANEYCRYLARTFKAELHLFNNRVQYFQPRKP</sequence>
<dbReference type="InterPro" id="IPR036294">
    <property type="entry name" value="Rbstp2229-like_sf"/>
</dbReference>
<dbReference type="Gene3D" id="3.30.310.120">
    <property type="entry name" value="Rbstp2229 like protein"/>
    <property type="match status" value="1"/>
</dbReference>
<evidence type="ECO:0000313" key="2">
    <source>
        <dbReference type="EMBL" id="KNB72405.1"/>
    </source>
</evidence>
<dbReference type="PATRIC" id="fig|54915.3.peg.1165"/>
<dbReference type="OrthoDB" id="2966171at2"/>
<evidence type="ECO:0000313" key="1">
    <source>
        <dbReference type="EMBL" id="GED70554.1"/>
    </source>
</evidence>
<dbReference type="Proteomes" id="UP000319578">
    <property type="component" value="Unassembled WGS sequence"/>
</dbReference>
<accession>A0A0K9YVY8</accession>
<dbReference type="Gene3D" id="1.20.5.850">
    <property type="entry name" value="Rbstp2229 protein"/>
    <property type="match status" value="1"/>
</dbReference>
<dbReference type="SUPFAM" id="SSF111171">
    <property type="entry name" value="Rbstp2229 protein"/>
    <property type="match status" value="1"/>
</dbReference>
<dbReference type="AlphaFoldDB" id="A0A0K9YVY8"/>
<organism evidence="2 3">
    <name type="scientific">Brevibacillus reuszeri</name>
    <dbReference type="NCBI Taxonomy" id="54915"/>
    <lineage>
        <taxon>Bacteria</taxon>
        <taxon>Bacillati</taxon>
        <taxon>Bacillota</taxon>
        <taxon>Bacilli</taxon>
        <taxon>Bacillales</taxon>
        <taxon>Paenibacillaceae</taxon>
        <taxon>Brevibacillus</taxon>
    </lineage>
</organism>
<evidence type="ECO:0000313" key="4">
    <source>
        <dbReference type="Proteomes" id="UP000319578"/>
    </source>
</evidence>
<evidence type="ECO:0008006" key="5">
    <source>
        <dbReference type="Google" id="ProtNLM"/>
    </source>
</evidence>
<reference evidence="3" key="1">
    <citation type="submission" date="2015-07" db="EMBL/GenBank/DDBJ databases">
        <title>Genome sequencing project for genomic taxonomy and phylogenomics of Bacillus-like bacteria.</title>
        <authorList>
            <person name="Liu B."/>
            <person name="Wang J."/>
            <person name="Zhu Y."/>
            <person name="Liu G."/>
            <person name="Chen Q."/>
            <person name="Chen Z."/>
            <person name="Lan J."/>
            <person name="Che J."/>
            <person name="Ge C."/>
            <person name="Shi H."/>
            <person name="Pan Z."/>
            <person name="Liu X."/>
        </authorList>
    </citation>
    <scope>NUCLEOTIDE SEQUENCE [LARGE SCALE GENOMIC DNA]</scope>
    <source>
        <strain evidence="3">DSM 9887</strain>
    </source>
</reference>
<dbReference type="Pfam" id="PF08968">
    <property type="entry name" value="DUF1885"/>
    <property type="match status" value="1"/>
</dbReference>
<dbReference type="Proteomes" id="UP000036834">
    <property type="component" value="Unassembled WGS sequence"/>
</dbReference>